<dbReference type="EMBL" id="CACSIP010000026">
    <property type="protein sequence ID" value="CAA0126621.1"/>
    <property type="molecule type" value="Genomic_DNA"/>
</dbReference>
<keyword evidence="2" id="KW-1133">Transmembrane helix</keyword>
<protein>
    <recommendedName>
        <fullName evidence="3">DUF4328 domain-containing protein</fullName>
    </recommendedName>
</protein>
<evidence type="ECO:0000313" key="5">
    <source>
        <dbReference type="Proteomes" id="UP000430146"/>
    </source>
</evidence>
<feature type="compositionally biased region" description="Basic and acidic residues" evidence="1">
    <location>
        <begin position="324"/>
        <end position="333"/>
    </location>
</feature>
<reference evidence="4 5" key="1">
    <citation type="submission" date="2019-11" db="EMBL/GenBank/DDBJ databases">
        <authorList>
            <person name="Holert J."/>
        </authorList>
    </citation>
    <scope>NUCLEOTIDE SEQUENCE [LARGE SCALE GENOMIC DNA]</scope>
    <source>
        <strain evidence="4">BC8_1</strain>
    </source>
</reference>
<evidence type="ECO:0000256" key="1">
    <source>
        <dbReference type="SAM" id="MobiDB-lite"/>
    </source>
</evidence>
<feature type="region of interest" description="Disordered" evidence="1">
    <location>
        <begin position="34"/>
        <end position="59"/>
    </location>
</feature>
<dbReference type="InterPro" id="IPR025565">
    <property type="entry name" value="DUF4328"/>
</dbReference>
<proteinExistence type="predicted"/>
<organism evidence="4 5">
    <name type="scientific">Mycolicibacterium vanbaalenii</name>
    <name type="common">Mycobacterium vanbaalenii</name>
    <dbReference type="NCBI Taxonomy" id="110539"/>
    <lineage>
        <taxon>Bacteria</taxon>
        <taxon>Bacillati</taxon>
        <taxon>Actinomycetota</taxon>
        <taxon>Actinomycetes</taxon>
        <taxon>Mycobacteriales</taxon>
        <taxon>Mycobacteriaceae</taxon>
        <taxon>Mycolicibacterium</taxon>
    </lineage>
</organism>
<feature type="transmembrane region" description="Helical" evidence="2">
    <location>
        <begin position="244"/>
        <end position="265"/>
    </location>
</feature>
<dbReference type="Proteomes" id="UP000430146">
    <property type="component" value="Unassembled WGS sequence"/>
</dbReference>
<evidence type="ECO:0000256" key="2">
    <source>
        <dbReference type="SAM" id="Phobius"/>
    </source>
</evidence>
<keyword evidence="2" id="KW-0812">Transmembrane</keyword>
<gene>
    <name evidence="4" type="ORF">AELLOGFF_04879</name>
</gene>
<feature type="domain" description="DUF4328" evidence="3">
    <location>
        <begin position="148"/>
        <end position="301"/>
    </location>
</feature>
<feature type="region of interest" description="Disordered" evidence="1">
    <location>
        <begin position="311"/>
        <end position="349"/>
    </location>
</feature>
<keyword evidence="2" id="KW-0472">Membrane</keyword>
<feature type="transmembrane region" description="Helical" evidence="2">
    <location>
        <begin position="155"/>
        <end position="182"/>
    </location>
</feature>
<sequence length="349" mass="38148">MIQVCSQCGTRWNVRDRQRVWCPRCNGTLLAPSGPASAQEWGPGQAQAQPASRRTGPTLPSGYRWVAVRPGTPPPPRHTRRELGPTPRYQVIPRWGLVEHFDAPAEQRAQRGGPSATTVRVTLVAAMAVLGAAAFIHLVRYVLLIINRTVLLNPWVAAAATWGGVAVSVVAMFIVVASALLLTNWLVARRAAAFAHRGQQEPRSVWALRAGCLIPVVNLAWAPVYVIELAEVEARQRWLRRPIVVWWAVWVLSTAVSVFAFVTSFSTNPQAIADNTVTTIVAYLLALAALLLALQVFLGFERQPVERPSKRWVMVATDEPESAPADREAAPEKDEGDPPVEPEGQNPAA</sequence>
<evidence type="ECO:0000259" key="3">
    <source>
        <dbReference type="Pfam" id="PF14219"/>
    </source>
</evidence>
<feature type="transmembrane region" description="Helical" evidence="2">
    <location>
        <begin position="121"/>
        <end position="143"/>
    </location>
</feature>
<dbReference type="RefSeq" id="WP_159232524.1">
    <property type="nucleotide sequence ID" value="NZ_CACSIP010000026.1"/>
</dbReference>
<dbReference type="AlphaFoldDB" id="A0A5S9R0R6"/>
<evidence type="ECO:0000313" key="4">
    <source>
        <dbReference type="EMBL" id="CAA0126621.1"/>
    </source>
</evidence>
<keyword evidence="5" id="KW-1185">Reference proteome</keyword>
<dbReference type="OrthoDB" id="4774087at2"/>
<dbReference type="Pfam" id="PF14219">
    <property type="entry name" value="DUF4328"/>
    <property type="match status" value="1"/>
</dbReference>
<feature type="transmembrane region" description="Helical" evidence="2">
    <location>
        <begin position="277"/>
        <end position="300"/>
    </location>
</feature>
<name>A0A5S9R0R6_MYCVN</name>
<accession>A0A5S9R0R6</accession>